<keyword evidence="8" id="KW-1185">Reference proteome</keyword>
<feature type="active site" description="Tele-phosphohistidine intermediate" evidence="1">
    <location>
        <position position="8"/>
    </location>
</feature>
<dbReference type="Proteomes" id="UP000326302">
    <property type="component" value="Unassembled WGS sequence"/>
</dbReference>
<evidence type="ECO:0000313" key="6">
    <source>
        <dbReference type="Proteomes" id="UP000326207"/>
    </source>
</evidence>
<evidence type="ECO:0000313" key="5">
    <source>
        <dbReference type="EMBL" id="KAB7517492.1"/>
    </source>
</evidence>
<dbReference type="InterPro" id="IPR001345">
    <property type="entry name" value="PG/BPGM_mutase_AS"/>
</dbReference>
<gene>
    <name evidence="4" type="ORF">DM867_03320</name>
    <name evidence="3" type="ORF">DMP03_07725</name>
    <name evidence="5" type="ORF">DP108_07865</name>
</gene>
<dbReference type="PIRSF" id="PIRSF000709">
    <property type="entry name" value="6PFK_2-Ptase"/>
    <property type="match status" value="1"/>
</dbReference>
<evidence type="ECO:0000313" key="4">
    <source>
        <dbReference type="EMBL" id="KAB7516182.1"/>
    </source>
</evidence>
<dbReference type="EMBL" id="QKKZ01000001">
    <property type="protein sequence ID" value="KAB7516182.1"/>
    <property type="molecule type" value="Genomic_DNA"/>
</dbReference>
<accession>A0A5N5UFI5</accession>
<dbReference type="CDD" id="cd07067">
    <property type="entry name" value="HP_PGM_like"/>
    <property type="match status" value="1"/>
</dbReference>
<dbReference type="Pfam" id="PF00300">
    <property type="entry name" value="His_Phos_1"/>
    <property type="match status" value="1"/>
</dbReference>
<dbReference type="Proteomes" id="UP000326207">
    <property type="component" value="Unassembled WGS sequence"/>
</dbReference>
<dbReference type="GO" id="GO:0016791">
    <property type="term" value="F:phosphatase activity"/>
    <property type="evidence" value="ECO:0007669"/>
    <property type="project" value="TreeGrafter"/>
</dbReference>
<name>A0A5N5UFD9_9EURY</name>
<dbReference type="GO" id="GO:0005737">
    <property type="term" value="C:cytoplasm"/>
    <property type="evidence" value="ECO:0007669"/>
    <property type="project" value="TreeGrafter"/>
</dbReference>
<feature type="binding site" evidence="2">
    <location>
        <begin position="7"/>
        <end position="14"/>
    </location>
    <ligand>
        <name>substrate</name>
    </ligand>
</feature>
<accession>A0A5N5UFD9</accession>
<dbReference type="InterPro" id="IPR050275">
    <property type="entry name" value="PGM_Phosphatase"/>
</dbReference>
<dbReference type="Proteomes" id="UP000326865">
    <property type="component" value="Unassembled WGS sequence"/>
</dbReference>
<dbReference type="PROSITE" id="PS00175">
    <property type="entry name" value="PG_MUTASE"/>
    <property type="match status" value="1"/>
</dbReference>
<dbReference type="EMBL" id="QJOW01000003">
    <property type="protein sequence ID" value="KAB7515132.1"/>
    <property type="molecule type" value="Genomic_DNA"/>
</dbReference>
<dbReference type="AlphaFoldDB" id="A0A5N5UFD9"/>
<dbReference type="SMART" id="SM00855">
    <property type="entry name" value="PGAM"/>
    <property type="match status" value="1"/>
</dbReference>
<dbReference type="EMBL" id="QMDY01000004">
    <property type="protein sequence ID" value="KAB7517492.1"/>
    <property type="molecule type" value="Genomic_DNA"/>
</dbReference>
<dbReference type="SUPFAM" id="SSF53254">
    <property type="entry name" value="Phosphoglycerate mutase-like"/>
    <property type="match status" value="1"/>
</dbReference>
<feature type="active site" description="Proton donor/acceptor" evidence="1">
    <location>
        <position position="83"/>
    </location>
</feature>
<sequence length="201" mass="22678">MRIVVLRHGETAWNDEGRMQGWAPVPLNETGREQATAAGRHLAGEYEFDAVYASDLERTRETTERVATMLPATNVEYDSAFRERDVGMYQGLTYDTVFEKYPRFALGKAAAEAAREVPESGESLVHMYDRVTDGIERIADREHDTVLLVTHGGPIHLLHGYAKEMDVPEAMLAHEQDNCGINVFDVDETIESVTENHTPWR</sequence>
<reference evidence="6 7" key="1">
    <citation type="submission" date="2019-10" db="EMBL/GenBank/DDBJ databases">
        <title>Unraveling microbial dark matter from salterns through culturing: the case of the genus Halosegnis.</title>
        <authorList>
            <person name="Duran-Viseras A."/>
            <person name="Andrei A.-S."/>
            <person name="Vera-Gargallo B."/>
            <person name="Ghai R."/>
            <person name="Sanchez-Porro C."/>
            <person name="Ventosa A."/>
        </authorList>
    </citation>
    <scope>NUCLEOTIDE SEQUENCE [LARGE SCALE GENOMIC DNA]</scope>
    <source>
        <strain evidence="3 7">F17-44</strain>
        <strain evidence="4 8">F18-79</strain>
        <strain evidence="5 6">F19-13</strain>
    </source>
</reference>
<dbReference type="InterPro" id="IPR029033">
    <property type="entry name" value="His_PPase_superfam"/>
</dbReference>
<feature type="binding site" evidence="2">
    <location>
        <position position="58"/>
    </location>
    <ligand>
        <name>substrate</name>
    </ligand>
</feature>
<evidence type="ECO:0000256" key="2">
    <source>
        <dbReference type="PIRSR" id="PIRSR613078-2"/>
    </source>
</evidence>
<evidence type="ECO:0000313" key="8">
    <source>
        <dbReference type="Proteomes" id="UP000326865"/>
    </source>
</evidence>
<proteinExistence type="predicted"/>
<dbReference type="OrthoDB" id="304253at2157"/>
<evidence type="ECO:0000256" key="1">
    <source>
        <dbReference type="PIRSR" id="PIRSR613078-1"/>
    </source>
</evidence>
<dbReference type="InterPro" id="IPR013078">
    <property type="entry name" value="His_Pase_superF_clade-1"/>
</dbReference>
<evidence type="ECO:0000313" key="3">
    <source>
        <dbReference type="EMBL" id="KAB7515132.1"/>
    </source>
</evidence>
<organism evidence="4 8">
    <name type="scientific">Halosegnis rubeus</name>
    <dbReference type="NCBI Taxonomy" id="2212850"/>
    <lineage>
        <taxon>Archaea</taxon>
        <taxon>Methanobacteriati</taxon>
        <taxon>Methanobacteriota</taxon>
        <taxon>Stenosarchaea group</taxon>
        <taxon>Halobacteria</taxon>
        <taxon>Halobacteriales</taxon>
        <taxon>Natronomonadaceae</taxon>
        <taxon>Halosegnis</taxon>
    </lineage>
</organism>
<accession>A0A5N5UBW6</accession>
<comment type="caution">
    <text evidence="4">The sequence shown here is derived from an EMBL/GenBank/DDBJ whole genome shotgun (WGS) entry which is preliminary data.</text>
</comment>
<evidence type="ECO:0000313" key="7">
    <source>
        <dbReference type="Proteomes" id="UP000326302"/>
    </source>
</evidence>
<dbReference type="RefSeq" id="WP_152120136.1">
    <property type="nucleotide sequence ID" value="NZ_QJOW01000003.1"/>
</dbReference>
<protein>
    <submittedName>
        <fullName evidence="4">Histidine phosphatase family protein</fullName>
    </submittedName>
</protein>
<dbReference type="PANTHER" id="PTHR48100:SF62">
    <property type="entry name" value="GLUCOSYL-3-PHOSPHOGLYCERATE PHOSPHATASE"/>
    <property type="match status" value="1"/>
</dbReference>
<dbReference type="PANTHER" id="PTHR48100">
    <property type="entry name" value="BROAD-SPECIFICITY PHOSPHATASE YOR283W-RELATED"/>
    <property type="match status" value="1"/>
</dbReference>
<dbReference type="Gene3D" id="3.40.50.1240">
    <property type="entry name" value="Phosphoglycerate mutase-like"/>
    <property type="match status" value="1"/>
</dbReference>